<dbReference type="Proteomes" id="UP000277212">
    <property type="component" value="Unassembled WGS sequence"/>
</dbReference>
<evidence type="ECO:0000313" key="2">
    <source>
        <dbReference type="Proteomes" id="UP000277212"/>
    </source>
</evidence>
<proteinExistence type="predicted"/>
<name>A0A3M2R8V6_9HYPO</name>
<protein>
    <submittedName>
        <fullName evidence="1">Uncharacterized protein</fullName>
    </submittedName>
</protein>
<keyword evidence="2" id="KW-1185">Reference proteome</keyword>
<gene>
    <name evidence="1" type="ORF">CDV36_015611</name>
</gene>
<organism evidence="1 2">
    <name type="scientific">Fusarium kuroshium</name>
    <dbReference type="NCBI Taxonomy" id="2010991"/>
    <lineage>
        <taxon>Eukaryota</taxon>
        <taxon>Fungi</taxon>
        <taxon>Dikarya</taxon>
        <taxon>Ascomycota</taxon>
        <taxon>Pezizomycotina</taxon>
        <taxon>Sordariomycetes</taxon>
        <taxon>Hypocreomycetidae</taxon>
        <taxon>Hypocreales</taxon>
        <taxon>Nectriaceae</taxon>
        <taxon>Fusarium</taxon>
        <taxon>Fusarium solani species complex</taxon>
    </lineage>
</organism>
<accession>A0A3M2R8V6</accession>
<dbReference type="EMBL" id="NKUJ01000615">
    <property type="protein sequence ID" value="RMJ01697.1"/>
    <property type="molecule type" value="Genomic_DNA"/>
</dbReference>
<sequence length="94" mass="10646">MIDTAKSIFLVPDQETRSRRRPVKLQATACCLWNHQAEHGYKRPTFVTPLDKKQDALFSPQSTLIFCSMFAFIKHPAIQSQSMTDQRFAGGCAV</sequence>
<dbReference type="AlphaFoldDB" id="A0A3M2R8V6"/>
<evidence type="ECO:0000313" key="1">
    <source>
        <dbReference type="EMBL" id="RMJ01697.1"/>
    </source>
</evidence>
<reference evidence="1 2" key="1">
    <citation type="submission" date="2017-06" db="EMBL/GenBank/DDBJ databases">
        <title>Comparative genomic analysis of Ambrosia Fusariam Clade fungi.</title>
        <authorList>
            <person name="Stajich J.E."/>
            <person name="Carrillo J."/>
            <person name="Kijimoto T."/>
            <person name="Eskalen A."/>
            <person name="O'Donnell K."/>
            <person name="Kasson M."/>
        </authorList>
    </citation>
    <scope>NUCLEOTIDE SEQUENCE [LARGE SCALE GENOMIC DNA]</scope>
    <source>
        <strain evidence="1">UCR3666</strain>
    </source>
</reference>
<comment type="caution">
    <text evidence="1">The sequence shown here is derived from an EMBL/GenBank/DDBJ whole genome shotgun (WGS) entry which is preliminary data.</text>
</comment>